<dbReference type="InterPro" id="IPR036761">
    <property type="entry name" value="TTHA0802/YceI-like_sf"/>
</dbReference>
<dbReference type="Pfam" id="PF04264">
    <property type="entry name" value="YceI"/>
    <property type="match status" value="1"/>
</dbReference>
<dbReference type="RefSeq" id="WP_084597502.1">
    <property type="nucleotide sequence ID" value="NZ_BAMV01000007.1"/>
</dbReference>
<dbReference type="AlphaFoldDB" id="A0A0D6N2G8"/>
<accession>A0A0D6N2G8</accession>
<dbReference type="EMBL" id="BAMV01000007">
    <property type="protein sequence ID" value="GAN59721.1"/>
    <property type="molecule type" value="Genomic_DNA"/>
</dbReference>
<dbReference type="Gene3D" id="2.40.128.110">
    <property type="entry name" value="Lipid/polyisoprenoid-binding, YceI-like"/>
    <property type="match status" value="1"/>
</dbReference>
<dbReference type="PANTHER" id="PTHR34406">
    <property type="entry name" value="PROTEIN YCEI"/>
    <property type="match status" value="1"/>
</dbReference>
<gene>
    <name evidence="3" type="ORF">Abci_007_124</name>
    <name evidence="4" type="ORF">ACI01nite_18460</name>
</gene>
<organism evidence="3 5">
    <name type="scientific">Acetobacter cibinongensis</name>
    <dbReference type="NCBI Taxonomy" id="146475"/>
    <lineage>
        <taxon>Bacteria</taxon>
        <taxon>Pseudomonadati</taxon>
        <taxon>Pseudomonadota</taxon>
        <taxon>Alphaproteobacteria</taxon>
        <taxon>Acetobacterales</taxon>
        <taxon>Acetobacteraceae</taxon>
        <taxon>Acetobacter</taxon>
    </lineage>
</organism>
<reference evidence="4 6" key="2">
    <citation type="submission" date="2019-07" db="EMBL/GenBank/DDBJ databases">
        <title>Whole genome shotgun sequence of Acetobacter cibinongensis NBRC 16605.</title>
        <authorList>
            <person name="Hosoyama A."/>
            <person name="Uohara A."/>
            <person name="Ohji S."/>
            <person name="Ichikawa N."/>
        </authorList>
    </citation>
    <scope>NUCLEOTIDE SEQUENCE [LARGE SCALE GENOMIC DNA]</scope>
    <source>
        <strain evidence="4 6">NBRC 16605</strain>
    </source>
</reference>
<sequence length="202" mass="21262">MLKKFLVLTLTATALAGTTLSGAQAASFSDVQSGNYAIEPTHTQVLFSLLHFGFTPYVGLFSNASGTLKLDTAHPAASRLQVTVPVNSVQTTSDKLTAELQQADWFDAAHYPTATFTSSKITPDGKGGATITGTFTLHGITKPLTLHATYVGSGVNPMDKAYTVGFQATGVIKRSDYGVNKYVPVVGDDVTLTLAGAFEKQP</sequence>
<evidence type="ECO:0000259" key="2">
    <source>
        <dbReference type="SMART" id="SM00867"/>
    </source>
</evidence>
<dbReference type="SUPFAM" id="SSF101874">
    <property type="entry name" value="YceI-like"/>
    <property type="match status" value="1"/>
</dbReference>
<keyword evidence="6" id="KW-1185">Reference proteome</keyword>
<dbReference type="Proteomes" id="UP000321891">
    <property type="component" value="Unassembled WGS sequence"/>
</dbReference>
<comment type="caution">
    <text evidence="3">The sequence shown here is derived from an EMBL/GenBank/DDBJ whole genome shotgun (WGS) entry which is preliminary data.</text>
</comment>
<reference evidence="3 5" key="1">
    <citation type="submission" date="2012-11" db="EMBL/GenBank/DDBJ databases">
        <title>Whole genome sequence of Acetobacter cibinongensis 4H-1.</title>
        <authorList>
            <person name="Azuma Y."/>
            <person name="Higashiura N."/>
            <person name="Hirakawa H."/>
            <person name="Matsushita K."/>
        </authorList>
    </citation>
    <scope>NUCLEOTIDE SEQUENCE [LARGE SCALE GENOMIC DNA]</scope>
    <source>
        <strain evidence="3 5">4H-1</strain>
    </source>
</reference>
<dbReference type="InterPro" id="IPR007372">
    <property type="entry name" value="Lipid/polyisoprenoid-bd_YceI"/>
</dbReference>
<feature type="signal peptide" evidence="1">
    <location>
        <begin position="1"/>
        <end position="25"/>
    </location>
</feature>
<dbReference type="PANTHER" id="PTHR34406:SF1">
    <property type="entry name" value="PROTEIN YCEI"/>
    <property type="match status" value="1"/>
</dbReference>
<name>A0A0D6N2G8_9PROT</name>
<evidence type="ECO:0000313" key="3">
    <source>
        <dbReference type="EMBL" id="GAN59721.1"/>
    </source>
</evidence>
<feature type="chain" id="PRO_5030005711" evidence="1">
    <location>
        <begin position="26"/>
        <end position="202"/>
    </location>
</feature>
<dbReference type="Proteomes" id="UP000032671">
    <property type="component" value="Unassembled WGS sequence"/>
</dbReference>
<evidence type="ECO:0000313" key="6">
    <source>
        <dbReference type="Proteomes" id="UP000321891"/>
    </source>
</evidence>
<keyword evidence="1" id="KW-0732">Signal</keyword>
<evidence type="ECO:0000256" key="1">
    <source>
        <dbReference type="SAM" id="SignalP"/>
    </source>
</evidence>
<dbReference type="EMBL" id="BJVU01000007">
    <property type="protein sequence ID" value="GEL59244.1"/>
    <property type="molecule type" value="Genomic_DNA"/>
</dbReference>
<feature type="domain" description="Lipid/polyisoprenoid-binding YceI-like" evidence="2">
    <location>
        <begin position="35"/>
        <end position="199"/>
    </location>
</feature>
<evidence type="ECO:0000313" key="4">
    <source>
        <dbReference type="EMBL" id="GEL59244.1"/>
    </source>
</evidence>
<protein>
    <submittedName>
        <fullName evidence="4">Polyisoprenoid-binding protein</fullName>
    </submittedName>
</protein>
<accession>A0A6N3SQA9</accession>
<proteinExistence type="predicted"/>
<evidence type="ECO:0000313" key="5">
    <source>
        <dbReference type="Proteomes" id="UP000032671"/>
    </source>
</evidence>
<dbReference type="SMART" id="SM00867">
    <property type="entry name" value="YceI"/>
    <property type="match status" value="1"/>
</dbReference>